<feature type="transmembrane region" description="Helical" evidence="6">
    <location>
        <begin position="21"/>
        <end position="43"/>
    </location>
</feature>
<evidence type="ECO:0000256" key="4">
    <source>
        <dbReference type="ARBA" id="ARBA00023136"/>
    </source>
</evidence>
<feature type="transmembrane region" description="Helical" evidence="6">
    <location>
        <begin position="479"/>
        <end position="496"/>
    </location>
</feature>
<keyword evidence="3 6" id="KW-1133">Transmembrane helix</keyword>
<evidence type="ECO:0000256" key="6">
    <source>
        <dbReference type="SAM" id="Phobius"/>
    </source>
</evidence>
<dbReference type="Proteomes" id="UP000746747">
    <property type="component" value="Unassembled WGS sequence"/>
</dbReference>
<evidence type="ECO:0000256" key="1">
    <source>
        <dbReference type="ARBA" id="ARBA00004141"/>
    </source>
</evidence>
<comment type="caution">
    <text evidence="7">The sequence shown here is derived from an EMBL/GenBank/DDBJ whole genome shotgun (WGS) entry which is preliminary data.</text>
</comment>
<dbReference type="PANTHER" id="PTHR13285:SF22">
    <property type="entry name" value="PROTEIN-CYSTEINE N-PALMITOYLTRANSFERASE HHAT"/>
    <property type="match status" value="1"/>
</dbReference>
<dbReference type="GO" id="GO:0016409">
    <property type="term" value="F:palmitoyltransferase activity"/>
    <property type="evidence" value="ECO:0007669"/>
    <property type="project" value="TreeGrafter"/>
</dbReference>
<protein>
    <recommendedName>
        <fullName evidence="9">Protein-cysteine N-palmitoyltransferase Rasp</fullName>
    </recommendedName>
</protein>
<evidence type="ECO:0000256" key="2">
    <source>
        <dbReference type="ARBA" id="ARBA00022692"/>
    </source>
</evidence>
<accession>A0A8J2Q968</accession>
<dbReference type="EMBL" id="CAKAEH010000916">
    <property type="protein sequence ID" value="CAG9532238.1"/>
    <property type="molecule type" value="Genomic_DNA"/>
</dbReference>
<name>A0A8J2Q968_9BILA</name>
<evidence type="ECO:0000313" key="7">
    <source>
        <dbReference type="EMBL" id="CAG9532238.1"/>
    </source>
</evidence>
<proteinExistence type="inferred from homology"/>
<evidence type="ECO:0000313" key="8">
    <source>
        <dbReference type="Proteomes" id="UP000746747"/>
    </source>
</evidence>
<comment type="similarity">
    <text evidence="5">Belongs to the membrane-bound acyltransferase family. HHAT subfamily.</text>
</comment>
<dbReference type="AlphaFoldDB" id="A0A8J2Q968"/>
<evidence type="ECO:0000256" key="3">
    <source>
        <dbReference type="ARBA" id="ARBA00022989"/>
    </source>
</evidence>
<keyword evidence="8" id="KW-1185">Reference proteome</keyword>
<dbReference type="GO" id="GO:0016020">
    <property type="term" value="C:membrane"/>
    <property type="evidence" value="ECO:0007669"/>
    <property type="project" value="UniProtKB-SubCell"/>
</dbReference>
<feature type="transmembrane region" description="Helical" evidence="6">
    <location>
        <begin position="298"/>
        <end position="319"/>
    </location>
</feature>
<dbReference type="Pfam" id="PF03062">
    <property type="entry name" value="MBOAT"/>
    <property type="match status" value="1"/>
</dbReference>
<gene>
    <name evidence="7" type="ORF">CJOHNSTONI_LOCUS2567</name>
</gene>
<feature type="transmembrane region" description="Helical" evidence="6">
    <location>
        <begin position="440"/>
        <end position="459"/>
    </location>
</feature>
<feature type="transmembrane region" description="Helical" evidence="6">
    <location>
        <begin position="156"/>
        <end position="174"/>
    </location>
</feature>
<dbReference type="OrthoDB" id="420606at2759"/>
<reference evidence="7" key="1">
    <citation type="submission" date="2021-09" db="EMBL/GenBank/DDBJ databases">
        <authorList>
            <consortium name="Pathogen Informatics"/>
        </authorList>
    </citation>
    <scope>NUCLEOTIDE SEQUENCE</scope>
</reference>
<feature type="transmembrane region" description="Helical" evidence="6">
    <location>
        <begin position="378"/>
        <end position="394"/>
    </location>
</feature>
<feature type="transmembrane region" description="Helical" evidence="6">
    <location>
        <begin position="181"/>
        <end position="197"/>
    </location>
</feature>
<keyword evidence="2 6" id="KW-0812">Transmembrane</keyword>
<feature type="transmembrane region" description="Helical" evidence="6">
    <location>
        <begin position="217"/>
        <end position="237"/>
    </location>
</feature>
<organism evidence="7 8">
    <name type="scientific">Cercopithifilaria johnstoni</name>
    <dbReference type="NCBI Taxonomy" id="2874296"/>
    <lineage>
        <taxon>Eukaryota</taxon>
        <taxon>Metazoa</taxon>
        <taxon>Ecdysozoa</taxon>
        <taxon>Nematoda</taxon>
        <taxon>Chromadorea</taxon>
        <taxon>Rhabditida</taxon>
        <taxon>Spirurina</taxon>
        <taxon>Spiruromorpha</taxon>
        <taxon>Filarioidea</taxon>
        <taxon>Onchocercidae</taxon>
        <taxon>Cercopithifilaria</taxon>
    </lineage>
</organism>
<feature type="transmembrane region" description="Helical" evidence="6">
    <location>
        <begin position="83"/>
        <end position="105"/>
    </location>
</feature>
<keyword evidence="4 6" id="KW-0472">Membrane</keyword>
<feature type="transmembrane region" description="Helical" evidence="6">
    <location>
        <begin position="400"/>
        <end position="419"/>
    </location>
</feature>
<comment type="subcellular location">
    <subcellularLocation>
        <location evidence="1">Membrane</location>
        <topology evidence="1">Multi-pass membrane protein</topology>
    </subcellularLocation>
</comment>
<dbReference type="InterPro" id="IPR051085">
    <property type="entry name" value="MB_O-acyltransferase"/>
</dbReference>
<feature type="transmembrane region" description="Helical" evidence="6">
    <location>
        <begin position="257"/>
        <end position="278"/>
    </location>
</feature>
<evidence type="ECO:0000256" key="5">
    <source>
        <dbReference type="ARBA" id="ARBA00038268"/>
    </source>
</evidence>
<dbReference type="GO" id="GO:0005783">
    <property type="term" value="C:endoplasmic reticulum"/>
    <property type="evidence" value="ECO:0007669"/>
    <property type="project" value="TreeGrafter"/>
</dbReference>
<evidence type="ECO:0008006" key="9">
    <source>
        <dbReference type="Google" id="ProtNLM"/>
    </source>
</evidence>
<dbReference type="InterPro" id="IPR004299">
    <property type="entry name" value="MBOAT_fam"/>
</dbReference>
<sequence>MTSDKRIKSTATSRRVLFEYPPLPSVELGFCYIVVGCSLIYAWSQVIIASNKYEFQYWHSVRLNRLPLIGERYMDESNWEWSAWSPIGFMMLPFFTIHSIIFNIGEHFISDQILQLITIIYSVICSCILFTKWLVLLSLIQGTVIFFAAYYFRHQLVVWFSSVTILHLTLYYTYHLSTNPLLVVIFVCYTLLSYISYNLEAQKDAVRPEDNTLLKRYIRMLFYAFYPPYMTTLVVIYPEFERQMRQRRTKKRNWRQFIFFALRIAFWWSLIYLMLHFMYFELILYDSDYARNLPKNEFVSLGMALGIFFHLKYVVIFGLPRVFALADNMEPADGPICISRLTLYSKAWRYFDHGLYSFFKTYIFIPICTPTFSIQRKIFGVILSYGFVLLWHGINRANIIWIMLNIVGLFMEYGCRGLYGIKEIQEWREKHITDTAFRRIIACSHIVPFVLGLYSNFYFLGGLEVGSMFVERIWYEETVALRFPAILLITLAYFYSQVCIEIDRKLNLTAVKNNSKKLC</sequence>
<feature type="transmembrane region" description="Helical" evidence="6">
    <location>
        <begin position="117"/>
        <end position="150"/>
    </location>
</feature>
<dbReference type="PANTHER" id="PTHR13285">
    <property type="entry name" value="ACYLTRANSFERASE"/>
    <property type="match status" value="1"/>
</dbReference>